<organism evidence="2 3">
    <name type="scientific">Symbiodinium microadriaticum</name>
    <name type="common">Dinoflagellate</name>
    <name type="synonym">Zooxanthella microadriatica</name>
    <dbReference type="NCBI Taxonomy" id="2951"/>
    <lineage>
        <taxon>Eukaryota</taxon>
        <taxon>Sar</taxon>
        <taxon>Alveolata</taxon>
        <taxon>Dinophyceae</taxon>
        <taxon>Suessiales</taxon>
        <taxon>Symbiodiniaceae</taxon>
        <taxon>Symbiodinium</taxon>
    </lineage>
</organism>
<evidence type="ECO:0000313" key="2">
    <source>
        <dbReference type="EMBL" id="OLP73591.1"/>
    </source>
</evidence>
<feature type="region of interest" description="Disordered" evidence="1">
    <location>
        <begin position="178"/>
        <end position="207"/>
    </location>
</feature>
<feature type="region of interest" description="Disordered" evidence="1">
    <location>
        <begin position="112"/>
        <end position="139"/>
    </location>
</feature>
<feature type="compositionally biased region" description="Low complexity" evidence="1">
    <location>
        <begin position="178"/>
        <end position="189"/>
    </location>
</feature>
<protein>
    <submittedName>
        <fullName evidence="2">Uncharacterized protein</fullName>
    </submittedName>
</protein>
<name>A0A1Q9BSB4_SYMMI</name>
<feature type="compositionally biased region" description="Pro residues" evidence="1">
    <location>
        <begin position="126"/>
        <end position="137"/>
    </location>
</feature>
<keyword evidence="3" id="KW-1185">Reference proteome</keyword>
<feature type="region of interest" description="Disordered" evidence="1">
    <location>
        <begin position="58"/>
        <end position="92"/>
    </location>
</feature>
<gene>
    <name evidence="2" type="ORF">AK812_SmicGene47123</name>
</gene>
<proteinExistence type="predicted"/>
<feature type="non-terminal residue" evidence="2">
    <location>
        <position position="207"/>
    </location>
</feature>
<feature type="compositionally biased region" description="Pro residues" evidence="1">
    <location>
        <begin position="190"/>
        <end position="199"/>
    </location>
</feature>
<feature type="compositionally biased region" description="Low complexity" evidence="1">
    <location>
        <begin position="60"/>
        <end position="75"/>
    </location>
</feature>
<feature type="region of interest" description="Disordered" evidence="1">
    <location>
        <begin position="1"/>
        <end position="22"/>
    </location>
</feature>
<evidence type="ECO:0000256" key="1">
    <source>
        <dbReference type="SAM" id="MobiDB-lite"/>
    </source>
</evidence>
<dbReference type="EMBL" id="LSRX01005160">
    <property type="protein sequence ID" value="OLP73591.1"/>
    <property type="molecule type" value="Genomic_DNA"/>
</dbReference>
<accession>A0A1Q9BSB4</accession>
<evidence type="ECO:0000313" key="3">
    <source>
        <dbReference type="Proteomes" id="UP000186817"/>
    </source>
</evidence>
<dbReference type="Proteomes" id="UP000186817">
    <property type="component" value="Unassembled WGS sequence"/>
</dbReference>
<comment type="caution">
    <text evidence="2">The sequence shown here is derived from an EMBL/GenBank/DDBJ whole genome shotgun (WGS) entry which is preliminary data.</text>
</comment>
<dbReference type="AlphaFoldDB" id="A0A1Q9BSB4"/>
<dbReference type="OrthoDB" id="10398893at2759"/>
<sequence length="207" mass="20795">MAKNKPGAKAPSKAVPVDPSEQAKSIDAALLAKLGLTADQQAKDVAMDVALDALVDVPESSAASTPSPQSPAATAVKQPRAPREDEYALPVLSEKEKASYGNFWQRYRSTSSLSLASDGGRDTPSPATPSPATPTPSPATVLATLTAAQLVRQGATQEVQATVPATAEELAAAGLPAALPAPGVTSSPAVPTPTLPVPAPAAALPHS</sequence>
<reference evidence="2 3" key="1">
    <citation type="submission" date="2016-02" db="EMBL/GenBank/DDBJ databases">
        <title>Genome analysis of coral dinoflagellate symbionts highlights evolutionary adaptations to a symbiotic lifestyle.</title>
        <authorList>
            <person name="Aranda M."/>
            <person name="Li Y."/>
            <person name="Liew Y.J."/>
            <person name="Baumgarten S."/>
            <person name="Simakov O."/>
            <person name="Wilson M."/>
            <person name="Piel J."/>
            <person name="Ashoor H."/>
            <person name="Bougouffa S."/>
            <person name="Bajic V.B."/>
            <person name="Ryu T."/>
            <person name="Ravasi T."/>
            <person name="Bayer T."/>
            <person name="Micklem G."/>
            <person name="Kim H."/>
            <person name="Bhak J."/>
            <person name="Lajeunesse T.C."/>
            <person name="Voolstra C.R."/>
        </authorList>
    </citation>
    <scope>NUCLEOTIDE SEQUENCE [LARGE SCALE GENOMIC DNA]</scope>
    <source>
        <strain evidence="2 3">CCMP2467</strain>
    </source>
</reference>